<evidence type="ECO:0000313" key="2">
    <source>
        <dbReference type="Proteomes" id="UP001157002"/>
    </source>
</evidence>
<organism evidence="1 2">
    <name type="scientific">Poseidoniales virus YSH_150918</name>
    <dbReference type="NCBI Taxonomy" id="3071324"/>
    <lineage>
        <taxon>Viruses</taxon>
        <taxon>Duplodnaviria</taxon>
        <taxon>Heunggongvirae</taxon>
        <taxon>Uroviricota</taxon>
        <taxon>Caudoviricetes</taxon>
        <taxon>Magrovirales</taxon>
        <taxon>Aoguangviridae</taxon>
        <taxon>Aobingvirus</taxon>
        <taxon>Aobingvirus yangshanense</taxon>
    </lineage>
</organism>
<dbReference type="RefSeq" id="YP_010806172.1">
    <property type="nucleotide sequence ID" value="NC_077214.1"/>
</dbReference>
<dbReference type="KEGG" id="vg:80545133"/>
<evidence type="ECO:0000313" key="1">
    <source>
        <dbReference type="EMBL" id="UVF62581.1"/>
    </source>
</evidence>
<dbReference type="Proteomes" id="UP001157002">
    <property type="component" value="Segment"/>
</dbReference>
<dbReference type="GeneID" id="80545133"/>
<sequence>MFKEDTFAKPRNTKTSKANILIQKVGEFKDIIAEVEEVIRDYHAEKMINADEFEDFLSEFNRLYKVIMDEMKKILFSLREQ</sequence>
<reference evidence="1 2" key="1">
    <citation type="submission" date="2022-05" db="EMBL/GenBank/DDBJ databases">
        <title>Diverse viruses of marine archaea discovered using metagenomics.</title>
        <authorList>
            <person name="Zhou Y."/>
        </authorList>
    </citation>
    <scope>NUCLEOTIDE SEQUENCE [LARGE SCALE GENOMIC DNA]</scope>
    <source>
        <strain evidence="1">YSH_150918</strain>
    </source>
</reference>
<name>A0A976UB15_9CAUD</name>
<accession>A0A976UB15</accession>
<dbReference type="EMBL" id="ON649702">
    <property type="protein sequence ID" value="UVF62581.1"/>
    <property type="molecule type" value="Genomic_DNA"/>
</dbReference>
<protein>
    <submittedName>
        <fullName evidence="1">Uncharacterized protein</fullName>
    </submittedName>
</protein>
<proteinExistence type="predicted"/>
<keyword evidence="2" id="KW-1185">Reference proteome</keyword>